<name>A0A3N3E1I5_9VIBR</name>
<evidence type="ECO:0000256" key="4">
    <source>
        <dbReference type="ARBA" id="ARBA00023125"/>
    </source>
</evidence>
<sequence length="601" mass="67507">MRSSSEKYKKWLLHVQNNWPSQDSTKDPLVCSWLDDKHLCAFDWDTQPTPRKSLLANASYATNYIDHLQSTNLLAVLGEGGAWCLLDPKGVVLAIQTSPELKIPLTELGIGEGFCFAKSLIGTTAFSLAQESLNVATTGCHETYKKVLHEIAFVCVPVRNDHHGLFLMALYDKPHEKSLPFAKRHLEALTHYPAKSLSNVMLFEDILDSMSEMVFVFGHDRQLQYTNDKARTHIQRGMVHLDGLPVLAVSAIPGEMELESVNIEVEQVQVTGHIRRQRVRGKYICFVKLTSQASVSGNWRDVVLSQCLAKDNYIDRFLTKGNKGGLRLFITSSVGAGEHYVVDYIVKQLAHKQRFKIDCMAGFMGHGGNLEAMEVSKQQFFSVLNDANGHILCIENIDLLCAELQSTLLKVLSTGFISDAAGHYQTFNIELICCASAGYDWETSRLNRLLYMKLSLAELTLRPLNQDLSRLQRVLDMTLEQLSLRERANIQFESEALSVLMNYHWPGNFLELFQTLENATQLCGNGLITLDTLPERMKKRKADEKKIVNIADAERNVILNAWQENGGRAAGVANALGMSRTTLWRKMKKHGLTCQLMTAKA</sequence>
<evidence type="ECO:0000256" key="5">
    <source>
        <dbReference type="ARBA" id="ARBA00023163"/>
    </source>
</evidence>
<dbReference type="GO" id="GO:0043565">
    <property type="term" value="F:sequence-specific DNA binding"/>
    <property type="evidence" value="ECO:0007669"/>
    <property type="project" value="InterPro"/>
</dbReference>
<dbReference type="Proteomes" id="UP000278792">
    <property type="component" value="Unassembled WGS sequence"/>
</dbReference>
<dbReference type="Gene3D" id="3.30.450.40">
    <property type="match status" value="1"/>
</dbReference>
<feature type="domain" description="Sigma-54 factor interaction" evidence="6">
    <location>
        <begin position="339"/>
        <end position="521"/>
    </location>
</feature>
<keyword evidence="1" id="KW-0547">Nucleotide-binding</keyword>
<keyword evidence="2" id="KW-0067">ATP-binding</keyword>
<dbReference type="Gene3D" id="1.10.10.60">
    <property type="entry name" value="Homeodomain-like"/>
    <property type="match status" value="1"/>
</dbReference>
<dbReference type="Gene3D" id="1.10.8.60">
    <property type="match status" value="1"/>
</dbReference>
<evidence type="ECO:0000259" key="6">
    <source>
        <dbReference type="PROSITE" id="PS50045"/>
    </source>
</evidence>
<dbReference type="Pfam" id="PF02954">
    <property type="entry name" value="HTH_8"/>
    <property type="match status" value="1"/>
</dbReference>
<dbReference type="InterPro" id="IPR002197">
    <property type="entry name" value="HTH_Fis"/>
</dbReference>
<dbReference type="PRINTS" id="PR01590">
    <property type="entry name" value="HTHFIS"/>
</dbReference>
<dbReference type="RefSeq" id="WP_123781728.1">
    <property type="nucleotide sequence ID" value="NZ_RKIK01000019.1"/>
</dbReference>
<reference evidence="7 8" key="1">
    <citation type="submission" date="2018-11" db="EMBL/GenBank/DDBJ databases">
        <title>Vibrio ponticus strain CAIM 1751 pathogenic for the snapper Lutjanus guttatus.</title>
        <authorList>
            <person name="Soto-Rodriguez S."/>
            <person name="Lozano-Olvera R."/>
            <person name="Gomez-Gil B."/>
        </authorList>
    </citation>
    <scope>NUCLEOTIDE SEQUENCE [LARGE SCALE GENOMIC DNA]</scope>
    <source>
        <strain evidence="7 8">CAIM 1751</strain>
    </source>
</reference>
<evidence type="ECO:0000256" key="1">
    <source>
        <dbReference type="ARBA" id="ARBA00022741"/>
    </source>
</evidence>
<comment type="caution">
    <text evidence="7">The sequence shown here is derived from an EMBL/GenBank/DDBJ whole genome shotgun (WGS) entry which is preliminary data.</text>
</comment>
<dbReference type="EMBL" id="RKIK01000019">
    <property type="protein sequence ID" value="ROV60601.1"/>
    <property type="molecule type" value="Genomic_DNA"/>
</dbReference>
<dbReference type="PANTHER" id="PTHR32071:SF117">
    <property type="entry name" value="PTS-DEPENDENT DIHYDROXYACETONE KINASE OPERON REGULATORY PROTEIN-RELATED"/>
    <property type="match status" value="1"/>
</dbReference>
<dbReference type="Gene3D" id="3.40.50.300">
    <property type="entry name" value="P-loop containing nucleotide triphosphate hydrolases"/>
    <property type="match status" value="1"/>
</dbReference>
<evidence type="ECO:0000313" key="8">
    <source>
        <dbReference type="Proteomes" id="UP000278792"/>
    </source>
</evidence>
<gene>
    <name evidence="7" type="ORF">EGH82_08820</name>
</gene>
<dbReference type="InterPro" id="IPR029016">
    <property type="entry name" value="GAF-like_dom_sf"/>
</dbReference>
<dbReference type="InterPro" id="IPR002078">
    <property type="entry name" value="Sigma_54_int"/>
</dbReference>
<protein>
    <recommendedName>
        <fullName evidence="6">Sigma-54 factor interaction domain-containing protein</fullName>
    </recommendedName>
</protein>
<dbReference type="Pfam" id="PF25601">
    <property type="entry name" value="AAA_lid_14"/>
    <property type="match status" value="1"/>
</dbReference>
<dbReference type="SUPFAM" id="SSF52540">
    <property type="entry name" value="P-loop containing nucleoside triphosphate hydrolases"/>
    <property type="match status" value="1"/>
</dbReference>
<dbReference type="InterPro" id="IPR027417">
    <property type="entry name" value="P-loop_NTPase"/>
</dbReference>
<evidence type="ECO:0000256" key="3">
    <source>
        <dbReference type="ARBA" id="ARBA00023015"/>
    </source>
</evidence>
<dbReference type="InterPro" id="IPR058031">
    <property type="entry name" value="AAA_lid_NorR"/>
</dbReference>
<dbReference type="GO" id="GO:0005524">
    <property type="term" value="F:ATP binding"/>
    <property type="evidence" value="ECO:0007669"/>
    <property type="project" value="UniProtKB-KW"/>
</dbReference>
<organism evidence="7 8">
    <name type="scientific">Vibrio ponticus</name>
    <dbReference type="NCBI Taxonomy" id="265668"/>
    <lineage>
        <taxon>Bacteria</taxon>
        <taxon>Pseudomonadati</taxon>
        <taxon>Pseudomonadota</taxon>
        <taxon>Gammaproteobacteria</taxon>
        <taxon>Vibrionales</taxon>
        <taxon>Vibrionaceae</taxon>
        <taxon>Vibrio</taxon>
    </lineage>
</organism>
<keyword evidence="3" id="KW-0805">Transcription regulation</keyword>
<dbReference type="PROSITE" id="PS50045">
    <property type="entry name" value="SIGMA54_INTERACT_4"/>
    <property type="match status" value="1"/>
</dbReference>
<dbReference type="InterPro" id="IPR009057">
    <property type="entry name" value="Homeodomain-like_sf"/>
</dbReference>
<proteinExistence type="predicted"/>
<keyword evidence="5" id="KW-0804">Transcription</keyword>
<accession>A0A3N3E1I5</accession>
<evidence type="ECO:0000313" key="7">
    <source>
        <dbReference type="EMBL" id="ROV60601.1"/>
    </source>
</evidence>
<evidence type="ECO:0000256" key="2">
    <source>
        <dbReference type="ARBA" id="ARBA00022840"/>
    </source>
</evidence>
<keyword evidence="4" id="KW-0238">DNA-binding</keyword>
<dbReference type="SUPFAM" id="SSF46689">
    <property type="entry name" value="Homeodomain-like"/>
    <property type="match status" value="1"/>
</dbReference>
<dbReference type="GO" id="GO:0006355">
    <property type="term" value="P:regulation of DNA-templated transcription"/>
    <property type="evidence" value="ECO:0007669"/>
    <property type="project" value="InterPro"/>
</dbReference>
<dbReference type="PANTHER" id="PTHR32071">
    <property type="entry name" value="TRANSCRIPTIONAL REGULATORY PROTEIN"/>
    <property type="match status" value="1"/>
</dbReference>
<dbReference type="AlphaFoldDB" id="A0A3N3E1I5"/>